<dbReference type="Pfam" id="PF12779">
    <property type="entry name" value="WXXGXW"/>
    <property type="match status" value="1"/>
</dbReference>
<dbReference type="KEGG" id="ppul:RO07_25280"/>
<proteinExistence type="predicted"/>
<reference evidence="3" key="1">
    <citation type="submission" date="2014-12" db="EMBL/GenBank/DDBJ databases">
        <title>Complete Genome Sequencing of Pandoraea pulmonicola DSM 16583.</title>
        <authorList>
            <person name="Chan K.-G."/>
        </authorList>
    </citation>
    <scope>NUCLEOTIDE SEQUENCE [LARGE SCALE GENOMIC DNA]</scope>
    <source>
        <strain evidence="3">DSM 16583</strain>
    </source>
</reference>
<sequence length="167" mass="19323">MADRRRRSVRQAAAQLALDADERMGLGRTMHAFLIVCQRSRMSFPSSPRSRFPTLFIARRRHALAALLCLASLPVLADVTLQRGPPPPRYEDPPAAPKGQFWVPGYWQWKDGRYEWVDGHMEPKRPGMRYTPPHWDETGDHEWTLRDGSWERSEWGPGTIHEIRAPK</sequence>
<accession>A0AAJ5CZC8</accession>
<organism evidence="2 4">
    <name type="scientific">Pandoraea pulmonicola</name>
    <dbReference type="NCBI Taxonomy" id="93221"/>
    <lineage>
        <taxon>Bacteria</taxon>
        <taxon>Pseudomonadati</taxon>
        <taxon>Pseudomonadota</taxon>
        <taxon>Betaproteobacteria</taxon>
        <taxon>Burkholderiales</taxon>
        <taxon>Burkholderiaceae</taxon>
        <taxon>Pandoraea</taxon>
    </lineage>
</organism>
<name>A0AAJ5CZC8_PANPU</name>
<evidence type="ECO:0000313" key="2">
    <source>
        <dbReference type="EMBL" id="SUA89452.1"/>
    </source>
</evidence>
<protein>
    <submittedName>
        <fullName evidence="2">Uncharacterized protein</fullName>
    </submittedName>
</protein>
<dbReference type="InterPro" id="IPR024447">
    <property type="entry name" value="YXWGXW_rpt"/>
</dbReference>
<keyword evidence="3" id="KW-1185">Reference proteome</keyword>
<dbReference type="EMBL" id="UGSJ01000001">
    <property type="protein sequence ID" value="SUA89452.1"/>
    <property type="molecule type" value="Genomic_DNA"/>
</dbReference>
<dbReference type="Proteomes" id="UP000254589">
    <property type="component" value="Unassembled WGS sequence"/>
</dbReference>
<evidence type="ECO:0000313" key="4">
    <source>
        <dbReference type="Proteomes" id="UP000254589"/>
    </source>
</evidence>
<reference evidence="2 4" key="3">
    <citation type="submission" date="2018-06" db="EMBL/GenBank/DDBJ databases">
        <authorList>
            <consortium name="Pathogen Informatics"/>
            <person name="Doyle S."/>
        </authorList>
    </citation>
    <scope>NUCLEOTIDE SEQUENCE [LARGE SCALE GENOMIC DNA]</scope>
    <source>
        <strain evidence="2 4">NCTC13159</strain>
    </source>
</reference>
<dbReference type="AlphaFoldDB" id="A0AAJ5CZC8"/>
<reference evidence="1" key="2">
    <citation type="submission" date="2016-11" db="EMBL/GenBank/DDBJ databases">
        <title>Complete Genome Sequencing of Pandoraea pulmonicola DSM 16583.</title>
        <authorList>
            <person name="Chan K.-G."/>
        </authorList>
    </citation>
    <scope>NUCLEOTIDE SEQUENCE</scope>
    <source>
        <strain evidence="1">DSM 16583</strain>
    </source>
</reference>
<dbReference type="EMBL" id="CP010310">
    <property type="protein sequence ID" value="APD13394.1"/>
    <property type="molecule type" value="Genomic_DNA"/>
</dbReference>
<dbReference type="Proteomes" id="UP000035086">
    <property type="component" value="Chromosome"/>
</dbReference>
<gene>
    <name evidence="2" type="ORF">NCTC13159_00919</name>
    <name evidence="1" type="ORF">RO07_25280</name>
</gene>
<evidence type="ECO:0000313" key="1">
    <source>
        <dbReference type="EMBL" id="APD13394.1"/>
    </source>
</evidence>
<evidence type="ECO:0000313" key="3">
    <source>
        <dbReference type="Proteomes" id="UP000035086"/>
    </source>
</evidence>